<dbReference type="SMART" id="SM00855">
    <property type="entry name" value="PGAM"/>
    <property type="match status" value="1"/>
</dbReference>
<feature type="active site" description="Proton donor/acceptor" evidence="1">
    <location>
        <position position="85"/>
    </location>
</feature>
<accession>A0A7X6KYE5</accession>
<reference evidence="4 5" key="1">
    <citation type="submission" date="2020-04" db="EMBL/GenBank/DDBJ databases">
        <title>MicrobeNet Type strains.</title>
        <authorList>
            <person name="Nicholson A.C."/>
        </authorList>
    </citation>
    <scope>NUCLEOTIDE SEQUENCE [LARGE SCALE GENOMIC DNA]</scope>
    <source>
        <strain evidence="4 5">ATCC BAA-788</strain>
    </source>
</reference>
<dbReference type="EMBL" id="JAAXOX010000016">
    <property type="protein sequence ID" value="NKY24464.1"/>
    <property type="molecule type" value="Genomic_DNA"/>
</dbReference>
<dbReference type="PANTHER" id="PTHR48100">
    <property type="entry name" value="BROAD-SPECIFICITY PHOSPHATASE YOR283W-RELATED"/>
    <property type="match status" value="1"/>
</dbReference>
<proteinExistence type="predicted"/>
<evidence type="ECO:0000313" key="5">
    <source>
        <dbReference type="Proteomes" id="UP000581206"/>
    </source>
</evidence>
<gene>
    <name evidence="4" type="ORF">HGA03_17525</name>
</gene>
<feature type="region of interest" description="Disordered" evidence="3">
    <location>
        <begin position="211"/>
        <end position="231"/>
    </location>
</feature>
<protein>
    <submittedName>
        <fullName evidence="4">Histidine phosphatase family protein</fullName>
    </submittedName>
</protein>
<keyword evidence="5" id="KW-1185">Reference proteome</keyword>
<evidence type="ECO:0000256" key="1">
    <source>
        <dbReference type="PIRSR" id="PIRSR613078-1"/>
    </source>
</evidence>
<feature type="active site" description="Tele-phosphohistidine intermediate" evidence="1">
    <location>
        <position position="11"/>
    </location>
</feature>
<dbReference type="Proteomes" id="UP000581206">
    <property type="component" value="Unassembled WGS sequence"/>
</dbReference>
<dbReference type="RefSeq" id="WP_168631589.1">
    <property type="nucleotide sequence ID" value="NZ_BONL01000008.1"/>
</dbReference>
<sequence>MTAGRVVLWRHGRTAWNAGARLQGQSDIPLDEVGLWQAATAAQALAAQHRPARIVSSDLGRAHATAQALADVTGIPVQTDQRLRERSFGVWEGLTAEEIDAGWPEEQKVWRAGGHPEGINAETRATVQSRVVEAVESHAADLGRNDVLVVVSHGAAIGAGLTGLLGLPAEWRGLSGMANAHWAEVVPSRRGHDPAWMVQVLNFGPVWASSDWNSGPDTEAATLDEEVRDPA</sequence>
<dbReference type="Gene3D" id="3.40.50.1240">
    <property type="entry name" value="Phosphoglycerate mutase-like"/>
    <property type="match status" value="1"/>
</dbReference>
<name>A0A7X6KYE5_9CELL</name>
<evidence type="ECO:0000256" key="3">
    <source>
        <dbReference type="SAM" id="MobiDB-lite"/>
    </source>
</evidence>
<comment type="caution">
    <text evidence="4">The sequence shown here is derived from an EMBL/GenBank/DDBJ whole genome shotgun (WGS) entry which is preliminary data.</text>
</comment>
<dbReference type="CDD" id="cd07067">
    <property type="entry name" value="HP_PGM_like"/>
    <property type="match status" value="1"/>
</dbReference>
<organism evidence="4 5">
    <name type="scientific">Cellulomonas denverensis</name>
    <dbReference type="NCBI Taxonomy" id="264297"/>
    <lineage>
        <taxon>Bacteria</taxon>
        <taxon>Bacillati</taxon>
        <taxon>Actinomycetota</taxon>
        <taxon>Actinomycetes</taxon>
        <taxon>Micrococcales</taxon>
        <taxon>Cellulomonadaceae</taxon>
        <taxon>Cellulomonas</taxon>
    </lineage>
</organism>
<evidence type="ECO:0000256" key="2">
    <source>
        <dbReference type="PIRSR" id="PIRSR613078-2"/>
    </source>
</evidence>
<dbReference type="GO" id="GO:0005737">
    <property type="term" value="C:cytoplasm"/>
    <property type="evidence" value="ECO:0007669"/>
    <property type="project" value="TreeGrafter"/>
</dbReference>
<evidence type="ECO:0000313" key="4">
    <source>
        <dbReference type="EMBL" id="NKY24464.1"/>
    </source>
</evidence>
<dbReference type="GO" id="GO:0016791">
    <property type="term" value="F:phosphatase activity"/>
    <property type="evidence" value="ECO:0007669"/>
    <property type="project" value="TreeGrafter"/>
</dbReference>
<feature type="compositionally biased region" description="Acidic residues" evidence="3">
    <location>
        <begin position="222"/>
        <end position="231"/>
    </location>
</feature>
<dbReference type="SUPFAM" id="SSF53254">
    <property type="entry name" value="Phosphoglycerate mutase-like"/>
    <property type="match status" value="1"/>
</dbReference>
<feature type="binding site" evidence="2">
    <location>
        <position position="61"/>
    </location>
    <ligand>
        <name>substrate</name>
    </ligand>
</feature>
<dbReference type="PANTHER" id="PTHR48100:SF62">
    <property type="entry name" value="GLUCOSYL-3-PHOSPHOGLYCERATE PHOSPHATASE"/>
    <property type="match status" value="1"/>
</dbReference>
<dbReference type="InterPro" id="IPR029033">
    <property type="entry name" value="His_PPase_superfam"/>
</dbReference>
<dbReference type="InterPro" id="IPR013078">
    <property type="entry name" value="His_Pase_superF_clade-1"/>
</dbReference>
<dbReference type="InterPro" id="IPR050275">
    <property type="entry name" value="PGM_Phosphatase"/>
</dbReference>
<dbReference type="Pfam" id="PF00300">
    <property type="entry name" value="His_Phos_1"/>
    <property type="match status" value="1"/>
</dbReference>
<feature type="binding site" evidence="2">
    <location>
        <begin position="10"/>
        <end position="17"/>
    </location>
    <ligand>
        <name>substrate</name>
    </ligand>
</feature>
<dbReference type="AlphaFoldDB" id="A0A7X6KYE5"/>